<evidence type="ECO:0000313" key="2">
    <source>
        <dbReference type="Proteomes" id="UP001152523"/>
    </source>
</evidence>
<sequence length="108" mass="12113">MSSSSASTASKGQRSTLEYEPAVYCFCGLKAPLCVGRDSGRSFYGCQKWKGHGCDFFEWQDAIPTKPIRRGEDMMIRNTDELKVLISGLVDHHRALEHKVCCLTCNSY</sequence>
<dbReference type="AlphaFoldDB" id="A0AAV0FBL3"/>
<proteinExistence type="predicted"/>
<gene>
    <name evidence="1" type="ORF">CEPIT_LOCUS32446</name>
</gene>
<evidence type="ECO:0008006" key="3">
    <source>
        <dbReference type="Google" id="ProtNLM"/>
    </source>
</evidence>
<accession>A0AAV0FBL3</accession>
<protein>
    <recommendedName>
        <fullName evidence="3">Zinc finger GRF-type domain-containing protein</fullName>
    </recommendedName>
</protein>
<dbReference type="EMBL" id="CAMAPF010000972">
    <property type="protein sequence ID" value="CAH9132777.1"/>
    <property type="molecule type" value="Genomic_DNA"/>
</dbReference>
<organism evidence="1 2">
    <name type="scientific">Cuscuta epithymum</name>
    <dbReference type="NCBI Taxonomy" id="186058"/>
    <lineage>
        <taxon>Eukaryota</taxon>
        <taxon>Viridiplantae</taxon>
        <taxon>Streptophyta</taxon>
        <taxon>Embryophyta</taxon>
        <taxon>Tracheophyta</taxon>
        <taxon>Spermatophyta</taxon>
        <taxon>Magnoliopsida</taxon>
        <taxon>eudicotyledons</taxon>
        <taxon>Gunneridae</taxon>
        <taxon>Pentapetalae</taxon>
        <taxon>asterids</taxon>
        <taxon>lamiids</taxon>
        <taxon>Solanales</taxon>
        <taxon>Convolvulaceae</taxon>
        <taxon>Cuscuteae</taxon>
        <taxon>Cuscuta</taxon>
        <taxon>Cuscuta subgen. Cuscuta</taxon>
    </lineage>
</organism>
<evidence type="ECO:0000313" key="1">
    <source>
        <dbReference type="EMBL" id="CAH9132777.1"/>
    </source>
</evidence>
<reference evidence="1" key="1">
    <citation type="submission" date="2022-07" db="EMBL/GenBank/DDBJ databases">
        <authorList>
            <person name="Macas J."/>
            <person name="Novak P."/>
            <person name="Neumann P."/>
        </authorList>
    </citation>
    <scope>NUCLEOTIDE SEQUENCE</scope>
</reference>
<comment type="caution">
    <text evidence="1">The sequence shown here is derived from an EMBL/GenBank/DDBJ whole genome shotgun (WGS) entry which is preliminary data.</text>
</comment>
<name>A0AAV0FBL3_9ASTE</name>
<dbReference type="Proteomes" id="UP001152523">
    <property type="component" value="Unassembled WGS sequence"/>
</dbReference>
<keyword evidence="2" id="KW-1185">Reference proteome</keyword>